<proteinExistence type="inferred from homology"/>
<comment type="subcellular location">
    <subcellularLocation>
        <location evidence="1">Vacuole lumen</location>
    </subcellularLocation>
</comment>
<keyword evidence="4 11" id="KW-0121">Carboxypeptidase</keyword>
<evidence type="ECO:0000256" key="5">
    <source>
        <dbReference type="ARBA" id="ARBA00022670"/>
    </source>
</evidence>
<evidence type="ECO:0000256" key="3">
    <source>
        <dbReference type="ARBA" id="ARBA00022554"/>
    </source>
</evidence>
<evidence type="ECO:0000256" key="11">
    <source>
        <dbReference type="RuleBase" id="RU361156"/>
    </source>
</evidence>
<gene>
    <name evidence="12" type="ORF">AW171_hschr63958</name>
</gene>
<dbReference type="PANTHER" id="PTHR11802">
    <property type="entry name" value="SERINE PROTEASE FAMILY S10 SERINE CARBOXYPEPTIDASE"/>
    <property type="match status" value="1"/>
</dbReference>
<reference evidence="12 13" key="1">
    <citation type="submission" date="2016-01" db="EMBL/GenBank/DDBJ databases">
        <title>Genome sequence of the yeast Holleya sinecauda.</title>
        <authorList>
            <person name="Dietrich F.S."/>
        </authorList>
    </citation>
    <scope>NUCLEOTIDE SEQUENCE [LARGE SCALE GENOMIC DNA]</scope>
    <source>
        <strain evidence="12 13">ATCC 58844</strain>
    </source>
</reference>
<evidence type="ECO:0000256" key="10">
    <source>
        <dbReference type="ARBA" id="ARBA00052076"/>
    </source>
</evidence>
<dbReference type="GO" id="GO:0006995">
    <property type="term" value="P:cellular response to nitrogen starvation"/>
    <property type="evidence" value="ECO:0007669"/>
    <property type="project" value="UniProtKB-ARBA"/>
</dbReference>
<keyword evidence="7 11" id="KW-0378">Hydrolase</keyword>
<dbReference type="PROSITE" id="PS00560">
    <property type="entry name" value="CARBOXYPEPT_SER_HIS"/>
    <property type="match status" value="1"/>
</dbReference>
<dbReference type="PANTHER" id="PTHR11802:SF113">
    <property type="entry name" value="SERINE CARBOXYPEPTIDASE CTSA-4.1"/>
    <property type="match status" value="1"/>
</dbReference>
<name>A0A0X8HUW0_9SACH</name>
<dbReference type="PRINTS" id="PR00724">
    <property type="entry name" value="CRBOXYPTASEC"/>
</dbReference>
<dbReference type="GO" id="GO:0000328">
    <property type="term" value="C:fungal-type vacuole lumen"/>
    <property type="evidence" value="ECO:0007669"/>
    <property type="project" value="UniProtKB-ARBA"/>
</dbReference>
<accession>A0A0X8HUW0</accession>
<dbReference type="Gene3D" id="1.10.287.410">
    <property type="match status" value="1"/>
</dbReference>
<organism evidence="12 13">
    <name type="scientific">Eremothecium sinecaudum</name>
    <dbReference type="NCBI Taxonomy" id="45286"/>
    <lineage>
        <taxon>Eukaryota</taxon>
        <taxon>Fungi</taxon>
        <taxon>Dikarya</taxon>
        <taxon>Ascomycota</taxon>
        <taxon>Saccharomycotina</taxon>
        <taxon>Saccharomycetes</taxon>
        <taxon>Saccharomycetales</taxon>
        <taxon>Saccharomycetaceae</taxon>
        <taxon>Eremothecium</taxon>
    </lineage>
</organism>
<feature type="chain" id="PRO_5006988316" description="Carboxypeptidase" evidence="11">
    <location>
        <begin position="18"/>
        <end position="522"/>
    </location>
</feature>
<evidence type="ECO:0000256" key="8">
    <source>
        <dbReference type="ARBA" id="ARBA00023157"/>
    </source>
</evidence>
<dbReference type="EMBL" id="CP014246">
    <property type="protein sequence ID" value="AMD21959.1"/>
    <property type="molecule type" value="Genomic_DNA"/>
</dbReference>
<sequence length="522" mass="58792">MKTKLLFSLLTAGAATAAHVQGVLNDFASLVDSVEKFGLPAQAASLIPENMRQLWKDLPSWLPDGQPKLQFFSEPKAKVRKHDKWDFRESSEKLGNYLLRGKKITNPAVLGVDSKVKQYSGYLDVEEQDKHFFFWFFESRNDPKTDPVILWLNGGPGCSSLTGLFFELGPSSVDSNLKLVKNPYSWNNNASVIFLDQPVNVGYSYSTSGVSSTRAAGKDVYAFLQLFFEKFPEYQSGQKFHIAGESYAGHYIPVFASEILSHPESERSFNLSSVMIGNGLTDPLTQYSYYEPMACGRGGAPSVLSEDQCKSMNDTLPRCLTLIQSCYTTRSVWTCVPASIYCNGAQLVPFQRTGTNVYDVRKECHGQLCYDDLQYMSDYLNMPEVMEAVGAEVDYFEGCNTDINRNFLLAGDWMKPYHEYVTALLDEGLPVLLYAGDKDFICNWLGNHAWSDALPWRYTAEYASQPLQDWSPDGEKAGEVKNYKHFTFLRIYDGGHMVPYDQPRHSLSMLNAWLSGDYALKS</sequence>
<dbReference type="InterPro" id="IPR029058">
    <property type="entry name" value="AB_hydrolase_fold"/>
</dbReference>
<evidence type="ECO:0000256" key="1">
    <source>
        <dbReference type="ARBA" id="ARBA00004410"/>
    </source>
</evidence>
<dbReference type="GO" id="GO:0031638">
    <property type="term" value="P:zymogen activation"/>
    <property type="evidence" value="ECO:0007669"/>
    <property type="project" value="UniProtKB-ARBA"/>
</dbReference>
<dbReference type="Pfam" id="PF00450">
    <property type="entry name" value="Peptidase_S10"/>
    <property type="match status" value="1"/>
</dbReference>
<dbReference type="AlphaFoldDB" id="A0A0X8HUW0"/>
<keyword evidence="6 11" id="KW-0732">Signal</keyword>
<dbReference type="SUPFAM" id="SSF53474">
    <property type="entry name" value="alpha/beta-Hydrolases"/>
    <property type="match status" value="1"/>
</dbReference>
<keyword evidence="5 11" id="KW-0645">Protease</keyword>
<dbReference type="Gene3D" id="3.40.50.1820">
    <property type="entry name" value="alpha/beta hydrolase"/>
    <property type="match status" value="1"/>
</dbReference>
<evidence type="ECO:0000313" key="12">
    <source>
        <dbReference type="EMBL" id="AMD21959.1"/>
    </source>
</evidence>
<dbReference type="Proteomes" id="UP000243052">
    <property type="component" value="Chromosome vi"/>
</dbReference>
<evidence type="ECO:0000256" key="6">
    <source>
        <dbReference type="ARBA" id="ARBA00022729"/>
    </source>
</evidence>
<keyword evidence="9" id="KW-0325">Glycoprotein</keyword>
<keyword evidence="8" id="KW-1015">Disulfide bond</keyword>
<comment type="catalytic activity">
    <reaction evidence="10">
        <text>Release of a C-terminal amino acid with broad specificity.</text>
        <dbReference type="EC" id="3.4.16.5"/>
    </reaction>
</comment>
<evidence type="ECO:0000256" key="4">
    <source>
        <dbReference type="ARBA" id="ARBA00022645"/>
    </source>
</evidence>
<dbReference type="GO" id="GO:0004185">
    <property type="term" value="F:serine-type carboxypeptidase activity"/>
    <property type="evidence" value="ECO:0007669"/>
    <property type="project" value="UniProtKB-UniRule"/>
</dbReference>
<comment type="similarity">
    <text evidence="2 11">Belongs to the peptidase S10 family.</text>
</comment>
<evidence type="ECO:0000256" key="9">
    <source>
        <dbReference type="ARBA" id="ARBA00023180"/>
    </source>
</evidence>
<feature type="signal peptide" evidence="11">
    <location>
        <begin position="1"/>
        <end position="17"/>
    </location>
</feature>
<evidence type="ECO:0000256" key="2">
    <source>
        <dbReference type="ARBA" id="ARBA00009431"/>
    </source>
</evidence>
<dbReference type="RefSeq" id="XP_017988955.1">
    <property type="nucleotide sequence ID" value="XM_018133466.1"/>
</dbReference>
<dbReference type="PROSITE" id="PS00131">
    <property type="entry name" value="CARBOXYPEPT_SER_SER"/>
    <property type="match status" value="1"/>
</dbReference>
<keyword evidence="3" id="KW-0926">Vacuole</keyword>
<dbReference type="InterPro" id="IPR033124">
    <property type="entry name" value="Ser_caboxypep_his_AS"/>
</dbReference>
<dbReference type="InterPro" id="IPR018202">
    <property type="entry name" value="Ser_caboxypep_ser_AS"/>
</dbReference>
<dbReference type="GO" id="GO:0046938">
    <property type="term" value="P:phytochelatin biosynthetic process"/>
    <property type="evidence" value="ECO:0007669"/>
    <property type="project" value="UniProtKB-ARBA"/>
</dbReference>
<dbReference type="GeneID" id="28725283"/>
<keyword evidence="13" id="KW-1185">Reference proteome</keyword>
<evidence type="ECO:0000313" key="13">
    <source>
        <dbReference type="Proteomes" id="UP000243052"/>
    </source>
</evidence>
<dbReference type="OrthoDB" id="443318at2759"/>
<dbReference type="FunFam" id="1.10.287.410:FF:000001">
    <property type="entry name" value="Carboxypeptidase Y"/>
    <property type="match status" value="1"/>
</dbReference>
<dbReference type="EC" id="3.4.16.-" evidence="11"/>
<dbReference type="InterPro" id="IPR001563">
    <property type="entry name" value="Peptidase_S10"/>
</dbReference>
<protein>
    <recommendedName>
        <fullName evidence="11">Carboxypeptidase</fullName>
        <ecNumber evidence="11">3.4.16.-</ecNumber>
    </recommendedName>
</protein>
<evidence type="ECO:0000256" key="7">
    <source>
        <dbReference type="ARBA" id="ARBA00022801"/>
    </source>
</evidence>